<evidence type="ECO:0000256" key="4">
    <source>
        <dbReference type="SAM" id="MobiDB-lite"/>
    </source>
</evidence>
<protein>
    <submittedName>
        <fullName evidence="6">D-isomer specific 2-hydroxyacid dehydrogenase</fullName>
    </submittedName>
</protein>
<dbReference type="InterPro" id="IPR036291">
    <property type="entry name" value="NAD(P)-bd_dom_sf"/>
</dbReference>
<dbReference type="GO" id="GO:0016616">
    <property type="term" value="F:oxidoreductase activity, acting on the CH-OH group of donors, NAD or NADP as acceptor"/>
    <property type="evidence" value="ECO:0007669"/>
    <property type="project" value="InterPro"/>
</dbReference>
<dbReference type="SUPFAM" id="SSF51735">
    <property type="entry name" value="NAD(P)-binding Rossmann-fold domains"/>
    <property type="match status" value="1"/>
</dbReference>
<name>A0A5N6Z7J1_9EURO</name>
<sequence length="341" mass="37225">MSPPQLPNHHHIVVLQGDFVQIPEFSLPKPYTYTQTIYPQTTPSNLHERIHEASILVLCAFPIDAIALSEEKSPYLKLIVIVASGTDCVDLEACRKRGIAVTNCPGANTAAVSEHAMGLYFTTRRKIVDMHTQTRAGEWTKRILMFHFLDKDGSAPLTCEDEVVGIIGNGGVGKRIAHLARGLGMKVLISERKNPGSTSSSSSPGSEDRTPFDTVIKQSTVLFLAIPLHETTRNLISTPELDAMSHHAVLINVSRGGVVDEEALVNALRERKIAGAATDVFFKEPAGPENSPLLAEGTEDLNLVVTPHLAWLAQRTTEGHKKLLKDAVDGWFTGNRYNVVV</sequence>
<keyword evidence="2" id="KW-0560">Oxidoreductase</keyword>
<dbReference type="PANTHER" id="PTHR43761">
    <property type="entry name" value="D-ISOMER SPECIFIC 2-HYDROXYACID DEHYDROGENASE FAMILY PROTEIN (AFU_ORTHOLOGUE AFUA_1G13630)"/>
    <property type="match status" value="1"/>
</dbReference>
<feature type="region of interest" description="Disordered" evidence="4">
    <location>
        <begin position="190"/>
        <end position="211"/>
    </location>
</feature>
<evidence type="ECO:0000313" key="7">
    <source>
        <dbReference type="Proteomes" id="UP000327118"/>
    </source>
</evidence>
<dbReference type="GO" id="GO:0051287">
    <property type="term" value="F:NAD binding"/>
    <property type="evidence" value="ECO:0007669"/>
    <property type="project" value="InterPro"/>
</dbReference>
<dbReference type="Pfam" id="PF02826">
    <property type="entry name" value="2-Hacid_dh_C"/>
    <property type="match status" value="1"/>
</dbReference>
<keyword evidence="7" id="KW-1185">Reference proteome</keyword>
<dbReference type="Proteomes" id="UP000327118">
    <property type="component" value="Unassembled WGS sequence"/>
</dbReference>
<feature type="domain" description="D-isomer specific 2-hydroxyacid dehydrogenase NAD-binding" evidence="5">
    <location>
        <begin position="118"/>
        <end position="310"/>
    </location>
</feature>
<reference evidence="7" key="1">
    <citation type="submission" date="2019-04" db="EMBL/GenBank/DDBJ databases">
        <title>Friends and foes A comparative genomics studyof 23 Aspergillus species from section Flavi.</title>
        <authorList>
            <consortium name="DOE Joint Genome Institute"/>
            <person name="Kjaerbolling I."/>
            <person name="Vesth T."/>
            <person name="Frisvad J.C."/>
            <person name="Nybo J.L."/>
            <person name="Theobald S."/>
            <person name="Kildgaard S."/>
            <person name="Isbrandt T."/>
            <person name="Kuo A."/>
            <person name="Sato A."/>
            <person name="Lyhne E.K."/>
            <person name="Kogle M.E."/>
            <person name="Wiebenga A."/>
            <person name="Kun R.S."/>
            <person name="Lubbers R.J."/>
            <person name="Makela M.R."/>
            <person name="Barry K."/>
            <person name="Chovatia M."/>
            <person name="Clum A."/>
            <person name="Daum C."/>
            <person name="Haridas S."/>
            <person name="He G."/>
            <person name="LaButti K."/>
            <person name="Lipzen A."/>
            <person name="Mondo S."/>
            <person name="Riley R."/>
            <person name="Salamov A."/>
            <person name="Simmons B.A."/>
            <person name="Magnuson J.K."/>
            <person name="Henrissat B."/>
            <person name="Mortensen U.H."/>
            <person name="Larsen T.O."/>
            <person name="Devries R.P."/>
            <person name="Grigoriev I.V."/>
            <person name="Machida M."/>
            <person name="Baker S.E."/>
            <person name="Andersen M.R."/>
        </authorList>
    </citation>
    <scope>NUCLEOTIDE SEQUENCE [LARGE SCALE GENOMIC DNA]</scope>
    <source>
        <strain evidence="7">CBS 553.77</strain>
    </source>
</reference>
<dbReference type="OrthoDB" id="298012at2759"/>
<evidence type="ECO:0000256" key="2">
    <source>
        <dbReference type="ARBA" id="ARBA00023002"/>
    </source>
</evidence>
<dbReference type="InterPro" id="IPR006140">
    <property type="entry name" value="D-isomer_DH_NAD-bd"/>
</dbReference>
<evidence type="ECO:0000313" key="6">
    <source>
        <dbReference type="EMBL" id="KAE8353632.1"/>
    </source>
</evidence>
<dbReference type="InterPro" id="IPR050418">
    <property type="entry name" value="D-iso_2-hydroxyacid_DH_PdxB"/>
</dbReference>
<evidence type="ECO:0000256" key="3">
    <source>
        <dbReference type="ARBA" id="ARBA00023027"/>
    </source>
</evidence>
<organism evidence="6 7">
    <name type="scientific">Aspergillus coremiiformis</name>
    <dbReference type="NCBI Taxonomy" id="138285"/>
    <lineage>
        <taxon>Eukaryota</taxon>
        <taxon>Fungi</taxon>
        <taxon>Dikarya</taxon>
        <taxon>Ascomycota</taxon>
        <taxon>Pezizomycotina</taxon>
        <taxon>Eurotiomycetes</taxon>
        <taxon>Eurotiomycetidae</taxon>
        <taxon>Eurotiales</taxon>
        <taxon>Aspergillaceae</taxon>
        <taxon>Aspergillus</taxon>
        <taxon>Aspergillus subgen. Circumdati</taxon>
    </lineage>
</organism>
<dbReference type="SUPFAM" id="SSF52283">
    <property type="entry name" value="Formate/glycerate dehydrogenase catalytic domain-like"/>
    <property type="match status" value="1"/>
</dbReference>
<feature type="compositionally biased region" description="Low complexity" evidence="4">
    <location>
        <begin position="195"/>
        <end position="205"/>
    </location>
</feature>
<dbReference type="PANTHER" id="PTHR43761:SF1">
    <property type="entry name" value="D-ISOMER SPECIFIC 2-HYDROXYACID DEHYDROGENASE CATALYTIC DOMAIN-CONTAINING PROTEIN-RELATED"/>
    <property type="match status" value="1"/>
</dbReference>
<evidence type="ECO:0000259" key="5">
    <source>
        <dbReference type="Pfam" id="PF02826"/>
    </source>
</evidence>
<dbReference type="CDD" id="cd05198">
    <property type="entry name" value="formate_dh_like"/>
    <property type="match status" value="1"/>
</dbReference>
<dbReference type="AlphaFoldDB" id="A0A5N6Z7J1"/>
<dbReference type="Gene3D" id="3.40.50.720">
    <property type="entry name" value="NAD(P)-binding Rossmann-like Domain"/>
    <property type="match status" value="2"/>
</dbReference>
<comment type="similarity">
    <text evidence="1">Belongs to the D-isomer specific 2-hydroxyacid dehydrogenase family.</text>
</comment>
<dbReference type="EMBL" id="ML739092">
    <property type="protein sequence ID" value="KAE8353632.1"/>
    <property type="molecule type" value="Genomic_DNA"/>
</dbReference>
<evidence type="ECO:0000256" key="1">
    <source>
        <dbReference type="ARBA" id="ARBA00005854"/>
    </source>
</evidence>
<keyword evidence="3" id="KW-0520">NAD</keyword>
<accession>A0A5N6Z7J1</accession>
<proteinExistence type="inferred from homology"/>
<gene>
    <name evidence="6" type="ORF">BDV28DRAFT_103606</name>
</gene>